<keyword evidence="1" id="KW-0805">Transcription regulation</keyword>
<dbReference type="CDD" id="cd00090">
    <property type="entry name" value="HTH_ARSR"/>
    <property type="match status" value="1"/>
</dbReference>
<comment type="caution">
    <text evidence="5">The sequence shown here is derived from an EMBL/GenBank/DDBJ whole genome shotgun (WGS) entry which is preliminary data.</text>
</comment>
<dbReference type="EMBL" id="QZEY01000004">
    <property type="protein sequence ID" value="RJL32571.1"/>
    <property type="molecule type" value="Genomic_DNA"/>
</dbReference>
<evidence type="ECO:0000313" key="5">
    <source>
        <dbReference type="EMBL" id="RJL32571.1"/>
    </source>
</evidence>
<evidence type="ECO:0000256" key="2">
    <source>
        <dbReference type="ARBA" id="ARBA00023125"/>
    </source>
</evidence>
<gene>
    <name evidence="5" type="ORF">D5H75_13705</name>
</gene>
<dbReference type="GO" id="GO:0003677">
    <property type="term" value="F:DNA binding"/>
    <property type="evidence" value="ECO:0007669"/>
    <property type="project" value="UniProtKB-KW"/>
</dbReference>
<evidence type="ECO:0000256" key="1">
    <source>
        <dbReference type="ARBA" id="ARBA00023015"/>
    </source>
</evidence>
<evidence type="ECO:0000256" key="3">
    <source>
        <dbReference type="ARBA" id="ARBA00023163"/>
    </source>
</evidence>
<protein>
    <submittedName>
        <fullName evidence="5">ArsR family transcriptional regulator</fullName>
    </submittedName>
</protein>
<dbReference type="PANTHER" id="PTHR43132">
    <property type="entry name" value="ARSENICAL RESISTANCE OPERON REPRESSOR ARSR-RELATED"/>
    <property type="match status" value="1"/>
</dbReference>
<dbReference type="SMART" id="SM00418">
    <property type="entry name" value="HTH_ARSR"/>
    <property type="match status" value="1"/>
</dbReference>
<dbReference type="InterPro" id="IPR036388">
    <property type="entry name" value="WH-like_DNA-bd_sf"/>
</dbReference>
<dbReference type="InterPro" id="IPR001845">
    <property type="entry name" value="HTH_ArsR_DNA-bd_dom"/>
</dbReference>
<dbReference type="Gene3D" id="1.10.10.10">
    <property type="entry name" value="Winged helix-like DNA-binding domain superfamily/Winged helix DNA-binding domain"/>
    <property type="match status" value="1"/>
</dbReference>
<dbReference type="InterPro" id="IPR051011">
    <property type="entry name" value="Metal_resp_trans_reg"/>
</dbReference>
<dbReference type="Pfam" id="PF19361">
    <property type="entry name" value="DUF5937"/>
    <property type="match status" value="1"/>
</dbReference>
<proteinExistence type="predicted"/>
<reference evidence="5 6" key="1">
    <citation type="submission" date="2018-09" db="EMBL/GenBank/DDBJ databases">
        <title>YIM 75507 draft genome.</title>
        <authorList>
            <person name="Tang S."/>
            <person name="Feng Y."/>
        </authorList>
    </citation>
    <scope>NUCLEOTIDE SEQUENCE [LARGE SCALE GENOMIC DNA]</scope>
    <source>
        <strain evidence="5 6">YIM 75507</strain>
    </source>
</reference>
<accession>A0A3A4AV38</accession>
<dbReference type="AlphaFoldDB" id="A0A3A4AV38"/>
<dbReference type="InterPro" id="IPR036390">
    <property type="entry name" value="WH_DNA-bd_sf"/>
</dbReference>
<evidence type="ECO:0000259" key="4">
    <source>
        <dbReference type="SMART" id="SM00418"/>
    </source>
</evidence>
<dbReference type="Pfam" id="PF12840">
    <property type="entry name" value="HTH_20"/>
    <property type="match status" value="1"/>
</dbReference>
<dbReference type="InterPro" id="IPR045981">
    <property type="entry name" value="DUF5937"/>
</dbReference>
<evidence type="ECO:0000313" key="6">
    <source>
        <dbReference type="Proteomes" id="UP000265768"/>
    </source>
</evidence>
<dbReference type="GO" id="GO:0003700">
    <property type="term" value="F:DNA-binding transcription factor activity"/>
    <property type="evidence" value="ECO:0007669"/>
    <property type="project" value="InterPro"/>
</dbReference>
<dbReference type="PANTHER" id="PTHR43132:SF6">
    <property type="entry name" value="HTH-TYPE TRANSCRIPTIONAL REPRESSOR CZRA"/>
    <property type="match status" value="1"/>
</dbReference>
<keyword evidence="3" id="KW-0804">Transcription</keyword>
<sequence length="321" mass="35044">MAVFKFGPEDVARVRFAFSPLWELVISLRTLRAPGAHALHLPWVRAVRPRLTALDLSELLALVPQHGYIPDFLTPPPTTPLPDFASELAAVRLTPPALAAQEVREVGEDGADPEVVARFLADPAAGVRRLADTLERFWELALAEYWPRIQGLLETDVLRRTRKLAMGGAAELFADLHPQVRWHGDRLEMVAKHCDVDDMGGSGLLLVPSVFAWPTIYTLVPPYHPMLAYPPDGVGTLWEASPPPAPDALAQLIGRTRAELLLSLGEPASTSALARRIGVTVGAVSQHLGVLHATGMVDRHRVGRQVLYRRTRSGDTLVAAP</sequence>
<dbReference type="InterPro" id="IPR011991">
    <property type="entry name" value="ArsR-like_HTH"/>
</dbReference>
<dbReference type="OrthoDB" id="3460651at2"/>
<dbReference type="Proteomes" id="UP000265768">
    <property type="component" value="Unassembled WGS sequence"/>
</dbReference>
<keyword evidence="2" id="KW-0238">DNA-binding</keyword>
<name>A0A3A4AV38_9ACTN</name>
<organism evidence="5 6">
    <name type="scientific">Bailinhaonella thermotolerans</name>
    <dbReference type="NCBI Taxonomy" id="1070861"/>
    <lineage>
        <taxon>Bacteria</taxon>
        <taxon>Bacillati</taxon>
        <taxon>Actinomycetota</taxon>
        <taxon>Actinomycetes</taxon>
        <taxon>Streptosporangiales</taxon>
        <taxon>Streptosporangiaceae</taxon>
        <taxon>Bailinhaonella</taxon>
    </lineage>
</organism>
<keyword evidence="6" id="KW-1185">Reference proteome</keyword>
<dbReference type="SUPFAM" id="SSF46785">
    <property type="entry name" value="Winged helix' DNA-binding domain"/>
    <property type="match status" value="1"/>
</dbReference>
<feature type="domain" description="HTH arsR-type" evidence="4">
    <location>
        <begin position="247"/>
        <end position="319"/>
    </location>
</feature>